<gene>
    <name evidence="9" type="ORF">PSALAMII_LOCUS8498</name>
</gene>
<dbReference type="GO" id="GO:0004497">
    <property type="term" value="F:monooxygenase activity"/>
    <property type="evidence" value="ECO:0007669"/>
    <property type="project" value="UniProtKB-KW"/>
</dbReference>
<keyword evidence="10" id="KW-1185">Reference proteome</keyword>
<evidence type="ECO:0000313" key="10">
    <source>
        <dbReference type="Proteomes" id="UP001152649"/>
    </source>
</evidence>
<dbReference type="Pfam" id="PF00067">
    <property type="entry name" value="p450"/>
    <property type="match status" value="1"/>
</dbReference>
<comment type="caution">
    <text evidence="9">The sequence shown here is derived from an EMBL/GenBank/DDBJ whole genome shotgun (WGS) entry which is preliminary data.</text>
</comment>
<evidence type="ECO:0000256" key="7">
    <source>
        <dbReference type="ARBA" id="ARBA00023033"/>
    </source>
</evidence>
<dbReference type="PROSITE" id="PS00086">
    <property type="entry name" value="CYTOCHROME_P450"/>
    <property type="match status" value="1"/>
</dbReference>
<evidence type="ECO:0000256" key="1">
    <source>
        <dbReference type="ARBA" id="ARBA00001971"/>
    </source>
</evidence>
<name>A0A9W4JLW5_9EURO</name>
<accession>A0A9W4JLW5</accession>
<dbReference type="InterPro" id="IPR001128">
    <property type="entry name" value="Cyt_P450"/>
</dbReference>
<dbReference type="Gene3D" id="1.10.630.10">
    <property type="entry name" value="Cytochrome P450"/>
    <property type="match status" value="1"/>
</dbReference>
<sequence>MTRRRIQFVRLREVAGHENSFSLISLSPDHMGFGLGRHACPGRFFAANEVNIALCHVLFQYEFKLAEGATPQATRSGIRMQTDISAKVMVRRRQENIVAKL</sequence>
<dbReference type="InterPro" id="IPR017972">
    <property type="entry name" value="Cyt_P450_CS"/>
</dbReference>
<reference evidence="9" key="1">
    <citation type="submission" date="2021-07" db="EMBL/GenBank/DDBJ databases">
        <authorList>
            <person name="Branca A.L. A."/>
        </authorList>
    </citation>
    <scope>NUCLEOTIDE SEQUENCE</scope>
</reference>
<dbReference type="AlphaFoldDB" id="A0A9W4JLW5"/>
<proteinExistence type="inferred from homology"/>
<organism evidence="9 10">
    <name type="scientific">Penicillium salamii</name>
    <dbReference type="NCBI Taxonomy" id="1612424"/>
    <lineage>
        <taxon>Eukaryota</taxon>
        <taxon>Fungi</taxon>
        <taxon>Dikarya</taxon>
        <taxon>Ascomycota</taxon>
        <taxon>Pezizomycotina</taxon>
        <taxon>Eurotiomycetes</taxon>
        <taxon>Eurotiomycetidae</taxon>
        <taxon>Eurotiales</taxon>
        <taxon>Aspergillaceae</taxon>
        <taxon>Penicillium</taxon>
    </lineage>
</organism>
<keyword evidence="4 8" id="KW-0479">Metal-binding</keyword>
<dbReference type="EMBL" id="CAJVPG010000422">
    <property type="protein sequence ID" value="CAG8407894.1"/>
    <property type="molecule type" value="Genomic_DNA"/>
</dbReference>
<dbReference type="PANTHER" id="PTHR46206:SF2">
    <property type="entry name" value="CYTOCHROME P450 MONOOXYGENASE AUSG-RELATED"/>
    <property type="match status" value="1"/>
</dbReference>
<keyword evidence="3 8" id="KW-0349">Heme</keyword>
<evidence type="ECO:0000256" key="5">
    <source>
        <dbReference type="ARBA" id="ARBA00023002"/>
    </source>
</evidence>
<keyword evidence="7 8" id="KW-0503">Monooxygenase</keyword>
<keyword evidence="5 8" id="KW-0560">Oxidoreductase</keyword>
<dbReference type="SUPFAM" id="SSF48264">
    <property type="entry name" value="Cytochrome P450"/>
    <property type="match status" value="1"/>
</dbReference>
<keyword evidence="6 8" id="KW-0408">Iron</keyword>
<dbReference type="GO" id="GO:0020037">
    <property type="term" value="F:heme binding"/>
    <property type="evidence" value="ECO:0007669"/>
    <property type="project" value="InterPro"/>
</dbReference>
<protein>
    <submittedName>
        <fullName evidence="9">Uncharacterized protein</fullName>
    </submittedName>
</protein>
<dbReference type="GO" id="GO:0016705">
    <property type="term" value="F:oxidoreductase activity, acting on paired donors, with incorporation or reduction of molecular oxygen"/>
    <property type="evidence" value="ECO:0007669"/>
    <property type="project" value="InterPro"/>
</dbReference>
<comment type="similarity">
    <text evidence="2 8">Belongs to the cytochrome P450 family.</text>
</comment>
<evidence type="ECO:0000256" key="2">
    <source>
        <dbReference type="ARBA" id="ARBA00010617"/>
    </source>
</evidence>
<evidence type="ECO:0000256" key="3">
    <source>
        <dbReference type="ARBA" id="ARBA00022617"/>
    </source>
</evidence>
<dbReference type="Proteomes" id="UP001152649">
    <property type="component" value="Unassembled WGS sequence"/>
</dbReference>
<evidence type="ECO:0000256" key="4">
    <source>
        <dbReference type="ARBA" id="ARBA00022723"/>
    </source>
</evidence>
<evidence type="ECO:0000256" key="6">
    <source>
        <dbReference type="ARBA" id="ARBA00023004"/>
    </source>
</evidence>
<evidence type="ECO:0000313" key="9">
    <source>
        <dbReference type="EMBL" id="CAG8407894.1"/>
    </source>
</evidence>
<comment type="cofactor">
    <cofactor evidence="1">
        <name>heme</name>
        <dbReference type="ChEBI" id="CHEBI:30413"/>
    </cofactor>
</comment>
<dbReference type="InterPro" id="IPR036396">
    <property type="entry name" value="Cyt_P450_sf"/>
</dbReference>
<dbReference type="OrthoDB" id="1844152at2759"/>
<dbReference type="GO" id="GO:0005506">
    <property type="term" value="F:iron ion binding"/>
    <property type="evidence" value="ECO:0007669"/>
    <property type="project" value="InterPro"/>
</dbReference>
<dbReference type="GO" id="GO:0043386">
    <property type="term" value="P:mycotoxin biosynthetic process"/>
    <property type="evidence" value="ECO:0007669"/>
    <property type="project" value="UniProtKB-ARBA"/>
</dbReference>
<dbReference type="PANTHER" id="PTHR46206">
    <property type="entry name" value="CYTOCHROME P450"/>
    <property type="match status" value="1"/>
</dbReference>
<evidence type="ECO:0000256" key="8">
    <source>
        <dbReference type="RuleBase" id="RU000461"/>
    </source>
</evidence>